<sequence length="372" mass="42240">MNYIKELNAFYDQMVFNPLSGSAQAVWHALMHFNNKSGWQASFTVPATMLEFISGVKGTTFKRARTELIEKDYIDVTPGSGNQAATYRMISQIKIFTAYTDAACQDPYDPTSTPKHASHNAPQTPPDHLDSIPATQPVATESVTGQTENRDADHPHNDKPDNPAAAHPDTIRPSEGYPSDQTPGHTYDHNPVRNPDHYVAHRTDHNTAPLVKQYLYKTQTKQNPTITTATDFYQQHFGIATPYIAQDIERWISDMGDPLVLDAMRRALEQNKLSWGYVKGILKSWQTKGIRTVEEATADDHQFRNRHSQLSSSHRPGKAEVIPEWFQERKQKQAMQQQQAANHTNSHYSQAEWEECERLLAKYSHKKRTADV</sequence>
<dbReference type="InterPro" id="IPR053162">
    <property type="entry name" value="DnaD"/>
</dbReference>
<feature type="region of interest" description="Disordered" evidence="2">
    <location>
        <begin position="107"/>
        <end position="199"/>
    </location>
</feature>
<name>A0ABW2UXW3_9BACI</name>
<accession>A0ABW2UXW3</accession>
<dbReference type="EMBL" id="JBHTGR010000031">
    <property type="protein sequence ID" value="MFC7747490.1"/>
    <property type="molecule type" value="Genomic_DNA"/>
</dbReference>
<dbReference type="InterPro" id="IPR006343">
    <property type="entry name" value="DnaB/C_C"/>
</dbReference>
<dbReference type="InterPro" id="IPR034829">
    <property type="entry name" value="DnaD-like_sf"/>
</dbReference>
<feature type="compositionally biased region" description="Basic and acidic residues" evidence="2">
    <location>
        <begin position="148"/>
        <end position="161"/>
    </location>
</feature>
<dbReference type="NCBIfam" id="TIGR01446">
    <property type="entry name" value="DnaD_dom"/>
    <property type="match status" value="1"/>
</dbReference>
<dbReference type="Proteomes" id="UP001596620">
    <property type="component" value="Unassembled WGS sequence"/>
</dbReference>
<proteinExistence type="inferred from homology"/>
<dbReference type="Pfam" id="PF07261">
    <property type="entry name" value="DnaB_2"/>
    <property type="match status" value="1"/>
</dbReference>
<reference evidence="5" key="1">
    <citation type="journal article" date="2019" name="Int. J. Syst. Evol. Microbiol.">
        <title>The Global Catalogue of Microorganisms (GCM) 10K type strain sequencing project: providing services to taxonomists for standard genome sequencing and annotation.</title>
        <authorList>
            <consortium name="The Broad Institute Genomics Platform"/>
            <consortium name="The Broad Institute Genome Sequencing Center for Infectious Disease"/>
            <person name="Wu L."/>
            <person name="Ma J."/>
        </authorList>
    </citation>
    <scope>NUCLEOTIDE SEQUENCE [LARGE SCALE GENOMIC DNA]</scope>
    <source>
        <strain evidence="5">JCM 30234</strain>
    </source>
</reference>
<feature type="domain" description="DnaB/C C-terminal" evidence="3">
    <location>
        <begin position="231"/>
        <end position="298"/>
    </location>
</feature>
<dbReference type="SUPFAM" id="SSF158499">
    <property type="entry name" value="DnaD domain-like"/>
    <property type="match status" value="1"/>
</dbReference>
<feature type="region of interest" description="Disordered" evidence="2">
    <location>
        <begin position="296"/>
        <end position="319"/>
    </location>
</feature>
<keyword evidence="5" id="KW-1185">Reference proteome</keyword>
<evidence type="ECO:0000256" key="1">
    <source>
        <dbReference type="ARBA" id="ARBA00093462"/>
    </source>
</evidence>
<feature type="compositionally biased region" description="Polar residues" evidence="2">
    <location>
        <begin position="133"/>
        <end position="147"/>
    </location>
</feature>
<comment type="similarity">
    <text evidence="1">Belongs to the DnaB/DnaD family.</text>
</comment>
<dbReference type="PANTHER" id="PTHR37293:SF5">
    <property type="entry name" value="DNA REPLICATION PROTEIN"/>
    <property type="match status" value="1"/>
</dbReference>
<comment type="caution">
    <text evidence="4">The sequence shown here is derived from an EMBL/GenBank/DDBJ whole genome shotgun (WGS) entry which is preliminary data.</text>
</comment>
<evidence type="ECO:0000313" key="4">
    <source>
        <dbReference type="EMBL" id="MFC7747490.1"/>
    </source>
</evidence>
<feature type="compositionally biased region" description="Basic and acidic residues" evidence="2">
    <location>
        <begin position="186"/>
        <end position="199"/>
    </location>
</feature>
<organism evidence="4 5">
    <name type="scientific">Lentibacillus kimchii</name>
    <dbReference type="NCBI Taxonomy" id="1542911"/>
    <lineage>
        <taxon>Bacteria</taxon>
        <taxon>Bacillati</taxon>
        <taxon>Bacillota</taxon>
        <taxon>Bacilli</taxon>
        <taxon>Bacillales</taxon>
        <taxon>Bacillaceae</taxon>
        <taxon>Lentibacillus</taxon>
    </lineage>
</organism>
<gene>
    <name evidence="4" type="ORF">ACFQU8_09640</name>
</gene>
<protein>
    <submittedName>
        <fullName evidence="4">DnaD domain-containing protein</fullName>
    </submittedName>
</protein>
<dbReference type="RefSeq" id="WP_382359250.1">
    <property type="nucleotide sequence ID" value="NZ_JBHTGR010000031.1"/>
</dbReference>
<evidence type="ECO:0000313" key="5">
    <source>
        <dbReference type="Proteomes" id="UP001596620"/>
    </source>
</evidence>
<dbReference type="PANTHER" id="PTHR37293">
    <property type="entry name" value="PHAGE REPLICATION PROTEIN-RELATED"/>
    <property type="match status" value="1"/>
</dbReference>
<dbReference type="Gene3D" id="1.10.10.630">
    <property type="entry name" value="DnaD domain-like"/>
    <property type="match status" value="1"/>
</dbReference>
<evidence type="ECO:0000256" key="2">
    <source>
        <dbReference type="SAM" id="MobiDB-lite"/>
    </source>
</evidence>
<evidence type="ECO:0000259" key="3">
    <source>
        <dbReference type="Pfam" id="PF07261"/>
    </source>
</evidence>